<evidence type="ECO:0000256" key="2">
    <source>
        <dbReference type="SAM" id="SignalP"/>
    </source>
</evidence>
<feature type="compositionally biased region" description="Acidic residues" evidence="1">
    <location>
        <begin position="19"/>
        <end position="54"/>
    </location>
</feature>
<accession>I8A4D7</accession>
<evidence type="ECO:0000256" key="1">
    <source>
        <dbReference type="SAM" id="MobiDB-lite"/>
    </source>
</evidence>
<dbReference type="AlphaFoldDB" id="I8A4D7"/>
<reference evidence="3 4" key="1">
    <citation type="journal article" date="2012" name="Eukaryot. Cell">
        <title>Draft genome sequence of Aspergillus oryzae strain 3.042.</title>
        <authorList>
            <person name="Zhao G."/>
            <person name="Yao Y."/>
            <person name="Qi W."/>
            <person name="Wang C."/>
            <person name="Hou L."/>
            <person name="Zeng B."/>
            <person name="Cao X."/>
        </authorList>
    </citation>
    <scope>NUCLEOTIDE SEQUENCE [LARGE SCALE GENOMIC DNA]</scope>
    <source>
        <strain evidence="3 4">3.042</strain>
    </source>
</reference>
<reference evidence="4" key="2">
    <citation type="submission" date="2012-06" db="EMBL/GenBank/DDBJ databases">
        <title>Comparative genomic analyses of Aspergillus oryzae 3.042 and A. oryzae RIB40 for soy-sauce fermentation.</title>
        <authorList>
            <person name="Zhao G."/>
            <person name="Hou L."/>
            <person name="Wang C."/>
            <person name="Cao X."/>
        </authorList>
    </citation>
    <scope>NUCLEOTIDE SEQUENCE [LARGE SCALE GENOMIC DNA]</scope>
    <source>
        <strain evidence="4">3.042</strain>
    </source>
</reference>
<dbReference type="EMBL" id="AKHY01000127">
    <property type="protein sequence ID" value="EIT79379.1"/>
    <property type="molecule type" value="Genomic_DNA"/>
</dbReference>
<keyword evidence="2" id="KW-0732">Signal</keyword>
<feature type="chain" id="PRO_5003712864" evidence="2">
    <location>
        <begin position="23"/>
        <end position="108"/>
    </location>
</feature>
<feature type="region of interest" description="Disordered" evidence="1">
    <location>
        <begin position="19"/>
        <end position="108"/>
    </location>
</feature>
<evidence type="ECO:0000313" key="4">
    <source>
        <dbReference type="Proteomes" id="UP000002812"/>
    </source>
</evidence>
<dbReference type="Proteomes" id="UP000002812">
    <property type="component" value="Unassembled WGS sequence"/>
</dbReference>
<name>I8A4D7_ASPO3</name>
<organism evidence="3 4">
    <name type="scientific">Aspergillus oryzae (strain 3.042)</name>
    <name type="common">Yellow koji mold</name>
    <dbReference type="NCBI Taxonomy" id="1160506"/>
    <lineage>
        <taxon>Eukaryota</taxon>
        <taxon>Fungi</taxon>
        <taxon>Dikarya</taxon>
        <taxon>Ascomycota</taxon>
        <taxon>Pezizomycotina</taxon>
        <taxon>Eurotiomycetes</taxon>
        <taxon>Eurotiomycetidae</taxon>
        <taxon>Eurotiales</taxon>
        <taxon>Aspergillaceae</taxon>
        <taxon>Aspergillus</taxon>
        <taxon>Aspergillus subgen. Circumdati</taxon>
    </lineage>
</organism>
<feature type="signal peptide" evidence="2">
    <location>
        <begin position="1"/>
        <end position="22"/>
    </location>
</feature>
<sequence>MDKSHPICFLFLVVVLPEYEDSEVGESEGEEEGSEEEVPSDEEEEEEEEEEPAEEQGKRFPIPCLSPPHIPGHTILQKLQANMKNPQDPPPPRNARQQPPQLKKVRAK</sequence>
<gene>
    <name evidence="3" type="ORF">Ao3042_04220</name>
</gene>
<dbReference type="HOGENOM" id="CLU_2196377_0_0_1"/>
<protein>
    <submittedName>
        <fullName evidence="3">Uncharacterized protein</fullName>
    </submittedName>
</protein>
<evidence type="ECO:0000313" key="3">
    <source>
        <dbReference type="EMBL" id="EIT79379.1"/>
    </source>
</evidence>
<comment type="caution">
    <text evidence="3">The sequence shown here is derived from an EMBL/GenBank/DDBJ whole genome shotgun (WGS) entry which is preliminary data.</text>
</comment>
<proteinExistence type="predicted"/>